<dbReference type="InterPro" id="IPR006139">
    <property type="entry name" value="D-isomer_2_OHA_DH_cat_dom"/>
</dbReference>
<comment type="similarity">
    <text evidence="1 4">Belongs to the D-isomer specific 2-hydroxyacid dehydrogenase family.</text>
</comment>
<evidence type="ECO:0000313" key="7">
    <source>
        <dbReference type="EMBL" id="BCK01125.1"/>
    </source>
</evidence>
<proteinExistence type="inferred from homology"/>
<dbReference type="Gene3D" id="3.40.50.720">
    <property type="entry name" value="NAD(P)-binding Rossmann-like Domain"/>
    <property type="match status" value="2"/>
</dbReference>
<dbReference type="SUPFAM" id="SSF51735">
    <property type="entry name" value="NAD(P)-binding Rossmann-fold domains"/>
    <property type="match status" value="1"/>
</dbReference>
<keyword evidence="2 4" id="KW-0560">Oxidoreductase</keyword>
<protein>
    <submittedName>
        <fullName evidence="7">3-phosphoglycerate dehydrogenase</fullName>
    </submittedName>
</protein>
<dbReference type="KEGG" id="acht:bsdcttw_41650"/>
<accession>A0A7M3S957</accession>
<evidence type="ECO:0000256" key="2">
    <source>
        <dbReference type="ARBA" id="ARBA00023002"/>
    </source>
</evidence>
<dbReference type="EMBL" id="AP023368">
    <property type="protein sequence ID" value="BCK01125.1"/>
    <property type="molecule type" value="Genomic_DNA"/>
</dbReference>
<dbReference type="GO" id="GO:0016616">
    <property type="term" value="F:oxidoreductase activity, acting on the CH-OH group of donors, NAD or NADP as acceptor"/>
    <property type="evidence" value="ECO:0007669"/>
    <property type="project" value="InterPro"/>
</dbReference>
<feature type="domain" description="D-isomer specific 2-hydroxyacid dehydrogenase catalytic" evidence="5">
    <location>
        <begin position="28"/>
        <end position="311"/>
    </location>
</feature>
<reference evidence="7 8" key="1">
    <citation type="submission" date="2020-08" db="EMBL/GenBank/DDBJ databases">
        <title>Draft genome sequencing of an Anaerocolumna strain isolated from anoxic soil subjected to BSD treatment.</title>
        <authorList>
            <person name="Uek A."/>
            <person name="Tonouchi A."/>
        </authorList>
    </citation>
    <scope>NUCLEOTIDE SEQUENCE [LARGE SCALE GENOMIC DNA]</scope>
    <source>
        <strain evidence="7 8">CTTW</strain>
    </source>
</reference>
<sequence>MILSLLYNKNPYVTAIEEVTGEKVQVCPTKEEALRYLPETELIITIGGGNLSVPIDEEMLNAAPLLKWVFSISAGVEKLPLEELKTRGILTTNTSGVHAVTIAEYVMGGLLAMSHHYDRYIPLKKEKKWGNLISEEDMEGKTLLVIGAGHIGSEIGRKAKAFDIKVLGLKRKVCSLEGFDEVYRMDRLREVLPQADYVVMAAPLTAETYHLMGAEEFALMKNEAVFVNIARGDTVNEQDLIEALTEKKIKGALLDVFHEEPLPTESPLWELDNVLITPHSSAISKNVINKVIKMFEENYIKYKNGEKLINELY</sequence>
<dbReference type="AlphaFoldDB" id="A0A7M3S957"/>
<dbReference type="Pfam" id="PF00389">
    <property type="entry name" value="2-Hacid_dh"/>
    <property type="match status" value="1"/>
</dbReference>
<evidence type="ECO:0000259" key="5">
    <source>
        <dbReference type="Pfam" id="PF00389"/>
    </source>
</evidence>
<dbReference type="PANTHER" id="PTHR43333:SF1">
    <property type="entry name" value="D-ISOMER SPECIFIC 2-HYDROXYACID DEHYDROGENASE NAD-BINDING DOMAIN-CONTAINING PROTEIN"/>
    <property type="match status" value="1"/>
</dbReference>
<evidence type="ECO:0000256" key="4">
    <source>
        <dbReference type="RuleBase" id="RU003719"/>
    </source>
</evidence>
<dbReference type="CDD" id="cd05300">
    <property type="entry name" value="2-Hacid_dh_1"/>
    <property type="match status" value="1"/>
</dbReference>
<dbReference type="InterPro" id="IPR006140">
    <property type="entry name" value="D-isomer_DH_NAD-bd"/>
</dbReference>
<evidence type="ECO:0000256" key="1">
    <source>
        <dbReference type="ARBA" id="ARBA00005854"/>
    </source>
</evidence>
<dbReference type="Proteomes" id="UP000515703">
    <property type="component" value="Chromosome"/>
</dbReference>
<evidence type="ECO:0000313" key="8">
    <source>
        <dbReference type="Proteomes" id="UP000515703"/>
    </source>
</evidence>
<dbReference type="GO" id="GO:0051287">
    <property type="term" value="F:NAD binding"/>
    <property type="evidence" value="ECO:0007669"/>
    <property type="project" value="InterPro"/>
</dbReference>
<dbReference type="Pfam" id="PF02826">
    <property type="entry name" value="2-Hacid_dh_C"/>
    <property type="match status" value="1"/>
</dbReference>
<feature type="domain" description="D-isomer specific 2-hydroxyacid dehydrogenase NAD-binding" evidence="6">
    <location>
        <begin position="109"/>
        <end position="280"/>
    </location>
</feature>
<dbReference type="SUPFAM" id="SSF52283">
    <property type="entry name" value="Formate/glycerate dehydrogenase catalytic domain-like"/>
    <property type="match status" value="1"/>
</dbReference>
<dbReference type="FunFam" id="3.40.50.720:FF:000363">
    <property type="entry name" value="D-isomer specific 2-hydroxyacid dehydrogenase"/>
    <property type="match status" value="1"/>
</dbReference>
<dbReference type="InterPro" id="IPR036291">
    <property type="entry name" value="NAD(P)-bd_dom_sf"/>
</dbReference>
<evidence type="ECO:0000256" key="3">
    <source>
        <dbReference type="ARBA" id="ARBA00023027"/>
    </source>
</evidence>
<name>A0A7M3S957_9FIRM</name>
<dbReference type="PANTHER" id="PTHR43333">
    <property type="entry name" value="2-HACID_DH_C DOMAIN-CONTAINING PROTEIN"/>
    <property type="match status" value="1"/>
</dbReference>
<keyword evidence="3" id="KW-0520">NAD</keyword>
<keyword evidence="8" id="KW-1185">Reference proteome</keyword>
<gene>
    <name evidence="7" type="ORF">bsdcttw_41650</name>
</gene>
<organism evidence="7 8">
    <name type="scientific">Anaerocolumna chitinilytica</name>
    <dbReference type="NCBI Taxonomy" id="1727145"/>
    <lineage>
        <taxon>Bacteria</taxon>
        <taxon>Bacillati</taxon>
        <taxon>Bacillota</taxon>
        <taxon>Clostridia</taxon>
        <taxon>Lachnospirales</taxon>
        <taxon>Lachnospiraceae</taxon>
        <taxon>Anaerocolumna</taxon>
    </lineage>
</organism>
<evidence type="ECO:0000259" key="6">
    <source>
        <dbReference type="Pfam" id="PF02826"/>
    </source>
</evidence>
<dbReference type="RefSeq" id="WP_185256725.1">
    <property type="nucleotide sequence ID" value="NZ_AP023368.1"/>
</dbReference>
<reference evidence="7 8" key="2">
    <citation type="submission" date="2020-08" db="EMBL/GenBank/DDBJ databases">
        <authorList>
            <person name="Ueki A."/>
            <person name="Tonouchi A."/>
        </authorList>
    </citation>
    <scope>NUCLEOTIDE SEQUENCE [LARGE SCALE GENOMIC DNA]</scope>
    <source>
        <strain evidence="7 8">CTTW</strain>
    </source>
</reference>